<evidence type="ECO:0008006" key="4">
    <source>
        <dbReference type="Google" id="ProtNLM"/>
    </source>
</evidence>
<feature type="transmembrane region" description="Helical" evidence="1">
    <location>
        <begin position="16"/>
        <end position="37"/>
    </location>
</feature>
<organism evidence="2 3">
    <name type="scientific">Weissella cibaria</name>
    <dbReference type="NCBI Taxonomy" id="137591"/>
    <lineage>
        <taxon>Bacteria</taxon>
        <taxon>Bacillati</taxon>
        <taxon>Bacillota</taxon>
        <taxon>Bacilli</taxon>
        <taxon>Lactobacillales</taxon>
        <taxon>Lactobacillaceae</taxon>
        <taxon>Weissella</taxon>
    </lineage>
</organism>
<feature type="transmembrane region" description="Helical" evidence="1">
    <location>
        <begin position="153"/>
        <end position="184"/>
    </location>
</feature>
<dbReference type="Proteomes" id="UP000320012">
    <property type="component" value="Unassembled WGS sequence"/>
</dbReference>
<feature type="transmembrane region" description="Helical" evidence="1">
    <location>
        <begin position="204"/>
        <end position="224"/>
    </location>
</feature>
<feature type="transmembrane region" description="Helical" evidence="1">
    <location>
        <begin position="109"/>
        <end position="132"/>
    </location>
</feature>
<evidence type="ECO:0000313" key="2">
    <source>
        <dbReference type="EMBL" id="TVV28265.1"/>
    </source>
</evidence>
<sequence>MGQQIGGIIVRDTNNLFISGFVGLMAAGIYSGYMLIANGVMTILTQVINSTVATLGSWNISMSSSQMTDILKKHLFVTWTFSYFVVSILISSITPFINIWLGPAYNFDFVIVLVILFNLYFSLNRLTLLAFVQAQGLFVKTGIKSLVEAALNIIVSLLLIVVFRLGVLGVVLGTTIVNLSLNIWFDPWVVYVSGLGGHLDFKYFQIYVVRAILTFVPATIVEMFMRSVAGQFNVGLYLAVSVLLTVFVATAIYLIYVVRNPEFKYLIGLIKQRFNKE</sequence>
<feature type="transmembrane region" description="Helical" evidence="1">
    <location>
        <begin position="74"/>
        <end position="97"/>
    </location>
</feature>
<reference evidence="2 3" key="1">
    <citation type="submission" date="2019-07" db="EMBL/GenBank/DDBJ databases">
        <title>Genome sequence of Weissella cibaria GK1.</title>
        <authorList>
            <person name="Choi H.-J."/>
        </authorList>
    </citation>
    <scope>NUCLEOTIDE SEQUENCE [LARGE SCALE GENOMIC DNA]</scope>
    <source>
        <strain evidence="2 3">GK1</strain>
    </source>
</reference>
<accession>A0A9Q8JJ88</accession>
<name>A0A9Q8JJ88_9LACO</name>
<evidence type="ECO:0000313" key="3">
    <source>
        <dbReference type="Proteomes" id="UP000320012"/>
    </source>
</evidence>
<protein>
    <recommendedName>
        <fullName evidence="4">Polysaccharide biosynthesis protein C-terminal domain-containing protein</fullName>
    </recommendedName>
</protein>
<proteinExistence type="predicted"/>
<keyword evidence="1" id="KW-1133">Transmembrane helix</keyword>
<keyword evidence="1" id="KW-0812">Transmembrane</keyword>
<evidence type="ECO:0000256" key="1">
    <source>
        <dbReference type="SAM" id="Phobius"/>
    </source>
</evidence>
<dbReference type="EMBL" id="VNHC01000002">
    <property type="protein sequence ID" value="TVV28265.1"/>
    <property type="molecule type" value="Genomic_DNA"/>
</dbReference>
<comment type="caution">
    <text evidence="2">The sequence shown here is derived from an EMBL/GenBank/DDBJ whole genome shotgun (WGS) entry which is preliminary data.</text>
</comment>
<dbReference type="AlphaFoldDB" id="A0A9Q8JJ88"/>
<keyword evidence="1" id="KW-0472">Membrane</keyword>
<feature type="transmembrane region" description="Helical" evidence="1">
    <location>
        <begin position="43"/>
        <end position="62"/>
    </location>
</feature>
<feature type="transmembrane region" description="Helical" evidence="1">
    <location>
        <begin position="236"/>
        <end position="256"/>
    </location>
</feature>
<gene>
    <name evidence="2" type="ORF">FO435_10435</name>
</gene>